<sequence length="100" mass="10885">MKGAESMRIILKILALPFVVVLTILGAVFAFILFLSAWIFYTAAFILGILGVVGLIMGSPLVGPSTFIIPFVIFILPTIAEWIADRLADLNDSLKLFITT</sequence>
<feature type="transmembrane region" description="Helical" evidence="1">
    <location>
        <begin position="38"/>
        <end position="58"/>
    </location>
</feature>
<protein>
    <recommendedName>
        <fullName evidence="3">SSD domain-containing protein</fullName>
    </recommendedName>
</protein>
<name>A0A645AD67_9ZZZZ</name>
<accession>A0A645AD67</accession>
<dbReference type="EMBL" id="VSSQ01012875">
    <property type="protein sequence ID" value="MPM50231.1"/>
    <property type="molecule type" value="Genomic_DNA"/>
</dbReference>
<dbReference type="AlphaFoldDB" id="A0A645AD67"/>
<proteinExistence type="predicted"/>
<evidence type="ECO:0000256" key="1">
    <source>
        <dbReference type="SAM" id="Phobius"/>
    </source>
</evidence>
<evidence type="ECO:0008006" key="3">
    <source>
        <dbReference type="Google" id="ProtNLM"/>
    </source>
</evidence>
<gene>
    <name evidence="2" type="ORF">SDC9_96967</name>
</gene>
<comment type="caution">
    <text evidence="2">The sequence shown here is derived from an EMBL/GenBank/DDBJ whole genome shotgun (WGS) entry which is preliminary data.</text>
</comment>
<reference evidence="2" key="1">
    <citation type="submission" date="2019-08" db="EMBL/GenBank/DDBJ databases">
        <authorList>
            <person name="Kucharzyk K."/>
            <person name="Murdoch R.W."/>
            <person name="Higgins S."/>
            <person name="Loffler F."/>
        </authorList>
    </citation>
    <scope>NUCLEOTIDE SEQUENCE</scope>
</reference>
<feature type="transmembrane region" description="Helical" evidence="1">
    <location>
        <begin position="65"/>
        <end position="84"/>
    </location>
</feature>
<dbReference type="InterPro" id="IPR043753">
    <property type="entry name" value="DUF5699"/>
</dbReference>
<keyword evidence="1" id="KW-0472">Membrane</keyword>
<dbReference type="Pfam" id="PF18956">
    <property type="entry name" value="DUF5699"/>
    <property type="match status" value="1"/>
</dbReference>
<keyword evidence="1" id="KW-0812">Transmembrane</keyword>
<keyword evidence="1" id="KW-1133">Transmembrane helix</keyword>
<feature type="transmembrane region" description="Helical" evidence="1">
    <location>
        <begin position="9"/>
        <end position="32"/>
    </location>
</feature>
<evidence type="ECO:0000313" key="2">
    <source>
        <dbReference type="EMBL" id="MPM50231.1"/>
    </source>
</evidence>
<organism evidence="2">
    <name type="scientific">bioreactor metagenome</name>
    <dbReference type="NCBI Taxonomy" id="1076179"/>
    <lineage>
        <taxon>unclassified sequences</taxon>
        <taxon>metagenomes</taxon>
        <taxon>ecological metagenomes</taxon>
    </lineage>
</organism>